<name>A0A9Q1HEG7_HOLLE</name>
<evidence type="ECO:0000256" key="6">
    <source>
        <dbReference type="ARBA" id="ARBA00022771"/>
    </source>
</evidence>
<comment type="subcellular location">
    <subcellularLocation>
        <location evidence="1">Nucleus</location>
    </subcellularLocation>
</comment>
<keyword evidence="6" id="KW-0863">Zinc-finger</keyword>
<accession>A0A9Q1HEG7</accession>
<dbReference type="InterPro" id="IPR015408">
    <property type="entry name" value="Znf_Mcm10/DnaG"/>
</dbReference>
<dbReference type="Gene3D" id="2.40.50.140">
    <property type="entry name" value="Nucleic acid-binding proteins"/>
    <property type="match status" value="1"/>
</dbReference>
<evidence type="ECO:0000313" key="12">
    <source>
        <dbReference type="Proteomes" id="UP001152320"/>
    </source>
</evidence>
<evidence type="ECO:0000256" key="1">
    <source>
        <dbReference type="ARBA" id="ARBA00004123"/>
    </source>
</evidence>
<gene>
    <name evidence="11" type="ORF">HOLleu_05357</name>
</gene>
<dbReference type="Pfam" id="PF24863">
    <property type="entry name" value="zf-CCCH_Mcm10"/>
    <property type="match status" value="1"/>
</dbReference>
<keyword evidence="5" id="KW-0479">Metal-binding</keyword>
<dbReference type="Pfam" id="PF22379">
    <property type="entry name" value="OB_MCM10"/>
    <property type="match status" value="1"/>
</dbReference>
<dbReference type="InterPro" id="IPR040184">
    <property type="entry name" value="Mcm10"/>
</dbReference>
<dbReference type="PANTHER" id="PTHR13454">
    <property type="entry name" value="PROTEIN MCM10 HOMOLOG"/>
    <property type="match status" value="1"/>
</dbReference>
<dbReference type="GO" id="GO:0008270">
    <property type="term" value="F:zinc ion binding"/>
    <property type="evidence" value="ECO:0007669"/>
    <property type="project" value="UniProtKB-KW"/>
</dbReference>
<feature type="compositionally biased region" description="Basic and acidic residues" evidence="9">
    <location>
        <begin position="381"/>
        <end position="415"/>
    </location>
</feature>
<evidence type="ECO:0000256" key="7">
    <source>
        <dbReference type="ARBA" id="ARBA00022833"/>
    </source>
</evidence>
<dbReference type="InterPro" id="IPR056791">
    <property type="entry name" value="Znf_Mcm10_C"/>
</dbReference>
<sequence length="579" mass="65613">MKSLKEKMANRKIARLCILKRFIKGGEVEGDWVTIGVLISKSSPKTSKNGKQFSVWKLNDLSPHCPTVGLFLFGRSHEDHWKTVEGSVVGLLNAKVMPQKDNSSNELSLSVDNSQKLIVLGKSKDLGWCKGKRKDGASCTMFVNKADSEWCDFHIQSQYKKQCAKRTDLQASFSGLNPTAAMKKATQNVIYGGKMFNATRNRSQPKNPNKKMILKSLGAKYADFIQEELKPKCVTLLGKDKLEDDTLVSVSGATKEFHSLLSKPTPGSQNFIRHMVEAEKAKDAVPVAAADLIKQHKLQINSSIKMRKASLENSRAGSSNKENNLCLSNGISGKSRNKGLIDLDVDTQQDSFKSKSSARMTREELAKAKAVALIKRKGKLEKKDPNETQKTKKPLDERALKEIRKRTEANRKSSSDETTEGEEPQKKKRKVVFGEVVDLDSDEMKEVLGATSIYEGALEVEMEERYFSQMEAKEKLELRMDAIKEKQCKVVSCKQCKFTWFCASSLCKAENHKLFWHEATQRFFKCYDCNTRTITFFRYPTRHCRNCRSGKFVRVSMLNVREKDDNPLLLRGEERKWVM</sequence>
<feature type="domain" description="Replication factor Mcm10 C-terminal" evidence="10">
    <location>
        <begin position="261"/>
        <end position="575"/>
    </location>
</feature>
<keyword evidence="7" id="KW-0862">Zinc</keyword>
<dbReference type="Pfam" id="PF09332">
    <property type="entry name" value="Mcm10"/>
    <property type="match status" value="1"/>
</dbReference>
<evidence type="ECO:0000256" key="8">
    <source>
        <dbReference type="ARBA" id="ARBA00023242"/>
    </source>
</evidence>
<comment type="caution">
    <text evidence="11">The sequence shown here is derived from an EMBL/GenBank/DDBJ whole genome shotgun (WGS) entry which is preliminary data.</text>
</comment>
<dbReference type="GO" id="GO:0003688">
    <property type="term" value="F:DNA replication origin binding"/>
    <property type="evidence" value="ECO:0007669"/>
    <property type="project" value="TreeGrafter"/>
</dbReference>
<dbReference type="Proteomes" id="UP001152320">
    <property type="component" value="Chromosome 2"/>
</dbReference>
<dbReference type="GO" id="GO:0006270">
    <property type="term" value="P:DNA replication initiation"/>
    <property type="evidence" value="ECO:0007669"/>
    <property type="project" value="InterPro"/>
</dbReference>
<feature type="region of interest" description="Disordered" evidence="9">
    <location>
        <begin position="376"/>
        <end position="427"/>
    </location>
</feature>
<comment type="similarity">
    <text evidence="2">Belongs to the MCM10 family.</text>
</comment>
<dbReference type="AlphaFoldDB" id="A0A9Q1HEG7"/>
<evidence type="ECO:0000313" key="11">
    <source>
        <dbReference type="EMBL" id="KAJ8046617.1"/>
    </source>
</evidence>
<evidence type="ECO:0000256" key="2">
    <source>
        <dbReference type="ARBA" id="ARBA00009679"/>
    </source>
</evidence>
<dbReference type="FunFam" id="2.40.50.140:FF:000174">
    <property type="entry name" value="DNA replication licensing factor mcm10"/>
    <property type="match status" value="1"/>
</dbReference>
<dbReference type="SMART" id="SM01280">
    <property type="entry name" value="Mcm10"/>
    <property type="match status" value="1"/>
</dbReference>
<dbReference type="InterPro" id="IPR055065">
    <property type="entry name" value="OB_MCM10"/>
</dbReference>
<evidence type="ECO:0000256" key="9">
    <source>
        <dbReference type="SAM" id="MobiDB-lite"/>
    </source>
</evidence>
<keyword evidence="8" id="KW-0539">Nucleus</keyword>
<evidence type="ECO:0000259" key="10">
    <source>
        <dbReference type="SMART" id="SM01280"/>
    </source>
</evidence>
<evidence type="ECO:0000256" key="5">
    <source>
        <dbReference type="ARBA" id="ARBA00022723"/>
    </source>
</evidence>
<dbReference type="PANTHER" id="PTHR13454:SF11">
    <property type="entry name" value="PROTEIN MCM10 HOMOLOG"/>
    <property type="match status" value="1"/>
</dbReference>
<dbReference type="GO" id="GO:0043596">
    <property type="term" value="C:nuclear replication fork"/>
    <property type="evidence" value="ECO:0007669"/>
    <property type="project" value="TreeGrafter"/>
</dbReference>
<evidence type="ECO:0000256" key="4">
    <source>
        <dbReference type="ARBA" id="ARBA00022705"/>
    </source>
</evidence>
<evidence type="ECO:0000256" key="3">
    <source>
        <dbReference type="ARBA" id="ARBA00017770"/>
    </source>
</evidence>
<dbReference type="InterPro" id="IPR012340">
    <property type="entry name" value="NA-bd_OB-fold"/>
</dbReference>
<keyword evidence="12" id="KW-1185">Reference proteome</keyword>
<organism evidence="11 12">
    <name type="scientific">Holothuria leucospilota</name>
    <name type="common">Black long sea cucumber</name>
    <name type="synonym">Mertensiothuria leucospilota</name>
    <dbReference type="NCBI Taxonomy" id="206669"/>
    <lineage>
        <taxon>Eukaryota</taxon>
        <taxon>Metazoa</taxon>
        <taxon>Echinodermata</taxon>
        <taxon>Eleutherozoa</taxon>
        <taxon>Echinozoa</taxon>
        <taxon>Holothuroidea</taxon>
        <taxon>Aspidochirotacea</taxon>
        <taxon>Aspidochirotida</taxon>
        <taxon>Holothuriidae</taxon>
        <taxon>Holothuria</taxon>
    </lineage>
</organism>
<reference evidence="11" key="1">
    <citation type="submission" date="2021-10" db="EMBL/GenBank/DDBJ databases">
        <title>Tropical sea cucumber genome reveals ecological adaptation and Cuvierian tubules defense mechanism.</title>
        <authorList>
            <person name="Chen T."/>
        </authorList>
    </citation>
    <scope>NUCLEOTIDE SEQUENCE</scope>
    <source>
        <strain evidence="11">Nanhai2018</strain>
        <tissue evidence="11">Muscle</tissue>
    </source>
</reference>
<dbReference type="EMBL" id="JAIZAY010000002">
    <property type="protein sequence ID" value="KAJ8046617.1"/>
    <property type="molecule type" value="Genomic_DNA"/>
</dbReference>
<dbReference type="GO" id="GO:0003697">
    <property type="term" value="F:single-stranded DNA binding"/>
    <property type="evidence" value="ECO:0007669"/>
    <property type="project" value="InterPro"/>
</dbReference>
<protein>
    <recommendedName>
        <fullName evidence="3">Protein MCM10 homolog</fullName>
    </recommendedName>
</protein>
<proteinExistence type="inferred from homology"/>
<keyword evidence="4" id="KW-0235">DNA replication</keyword>
<dbReference type="OrthoDB" id="273123at2759"/>
<feature type="region of interest" description="Disordered" evidence="9">
    <location>
        <begin position="311"/>
        <end position="331"/>
    </location>
</feature>
<dbReference type="Pfam" id="PF09329">
    <property type="entry name" value="zf-primase"/>
    <property type="match status" value="1"/>
</dbReference>
<dbReference type="InterPro" id="IPR015411">
    <property type="entry name" value="Rep_factor_Mcm10_C"/>
</dbReference>